<feature type="domain" description="Endonuclease GajA/Old nuclease/RecF-like AAA" evidence="2">
    <location>
        <begin position="1"/>
        <end position="469"/>
    </location>
</feature>
<organism evidence="3 4">
    <name type="scientific">Microseira wollei NIES-4236</name>
    <dbReference type="NCBI Taxonomy" id="2530354"/>
    <lineage>
        <taxon>Bacteria</taxon>
        <taxon>Bacillati</taxon>
        <taxon>Cyanobacteriota</taxon>
        <taxon>Cyanophyceae</taxon>
        <taxon>Oscillatoriophycideae</taxon>
        <taxon>Aerosakkonematales</taxon>
        <taxon>Aerosakkonemataceae</taxon>
        <taxon>Microseira</taxon>
    </lineage>
</organism>
<evidence type="ECO:0000313" key="3">
    <source>
        <dbReference type="EMBL" id="GET42028.1"/>
    </source>
</evidence>
<dbReference type="SUPFAM" id="SSF52540">
    <property type="entry name" value="P-loop containing nucleoside triphosphate hydrolases"/>
    <property type="match status" value="1"/>
</dbReference>
<feature type="coiled-coil region" evidence="1">
    <location>
        <begin position="131"/>
        <end position="158"/>
    </location>
</feature>
<evidence type="ECO:0000256" key="1">
    <source>
        <dbReference type="SAM" id="Coils"/>
    </source>
</evidence>
<dbReference type="RefSeq" id="WP_226588916.1">
    <property type="nucleotide sequence ID" value="NZ_BLAY01000145.1"/>
</dbReference>
<protein>
    <recommendedName>
        <fullName evidence="2">Endonuclease GajA/Old nuclease/RecF-like AAA domain-containing protein</fullName>
    </recommendedName>
</protein>
<dbReference type="EMBL" id="BLAY01000145">
    <property type="protein sequence ID" value="GET42028.1"/>
    <property type="molecule type" value="Genomic_DNA"/>
</dbReference>
<keyword evidence="4" id="KW-1185">Reference proteome</keyword>
<dbReference type="Pfam" id="PF13175">
    <property type="entry name" value="AAA_15"/>
    <property type="match status" value="1"/>
</dbReference>
<dbReference type="InterPro" id="IPR051396">
    <property type="entry name" value="Bact_Antivir_Def_Nuclease"/>
</dbReference>
<dbReference type="Gene3D" id="3.40.50.300">
    <property type="entry name" value="P-loop containing nucleotide triphosphate hydrolases"/>
    <property type="match status" value="2"/>
</dbReference>
<proteinExistence type="predicted"/>
<evidence type="ECO:0000259" key="2">
    <source>
        <dbReference type="Pfam" id="PF13175"/>
    </source>
</evidence>
<dbReference type="PANTHER" id="PTHR43581">
    <property type="entry name" value="ATP/GTP PHOSPHATASE"/>
    <property type="match status" value="1"/>
</dbReference>
<dbReference type="InterPro" id="IPR041685">
    <property type="entry name" value="AAA_GajA/Old/RecF-like"/>
</dbReference>
<name>A0AAV3XKB4_9CYAN</name>
<dbReference type="AlphaFoldDB" id="A0AAV3XKB4"/>
<evidence type="ECO:0000313" key="4">
    <source>
        <dbReference type="Proteomes" id="UP001050975"/>
    </source>
</evidence>
<reference evidence="3" key="1">
    <citation type="submission" date="2019-10" db="EMBL/GenBank/DDBJ databases">
        <title>Draft genome sequece of Microseira wollei NIES-4236.</title>
        <authorList>
            <person name="Yamaguchi H."/>
            <person name="Suzuki S."/>
            <person name="Kawachi M."/>
        </authorList>
    </citation>
    <scope>NUCLEOTIDE SEQUENCE</scope>
    <source>
        <strain evidence="3">NIES-4236</strain>
    </source>
</reference>
<accession>A0AAV3XKB4</accession>
<dbReference type="PANTHER" id="PTHR43581:SF4">
    <property type="entry name" value="ATP_GTP PHOSPHATASE"/>
    <property type="match status" value="1"/>
</dbReference>
<comment type="caution">
    <text evidence="3">The sequence shown here is derived from an EMBL/GenBank/DDBJ whole genome shotgun (WGS) entry which is preliminary data.</text>
</comment>
<dbReference type="InterPro" id="IPR027417">
    <property type="entry name" value="P-loop_NTPase"/>
</dbReference>
<keyword evidence="1" id="KW-0175">Coiled coil</keyword>
<sequence length="491" mass="57500">MHLLRIQVPDFRGLKDIDITFEKEFNPRIFPLGSQNGGGKSTLLQLIFVLLHCSRDPERKIFLENLLWGFKITADKSDKKVLATIEIWHQNQSFKIEFFAYRDLYLRELLNCSEQKINDDEDIRFSASIELEEVRNKILNLEKGVSDLENSLDRLKEIKRIENYDDRLMNIIEESRYILESGLTIYSNKLDSSMLKNFPSFEDVQEDVQTTLNFYKLHLKTLYEKSKQIETTSQKALKYMQSNNLIYICNYSSNKKEKESALICNIDNLNITEAETFLKELSQKVFMAAPPTQVFLFLSQEQRKQLFTQHSNNYYFSIKAAKSKLPGFFTYDFLPIELLIKVFIGARDQDFQEAIETGEYGNSYKALKNELNKMLVNKKINIDKDLSGVTFRLDKNGEDIELYPEDLSHGELKRLSIYMWLKYRNIKDAIVLIDELEIALHPDWQYQIISDLIEWASSNQYILATHSYELCQAVTPAHVKEIEPKLIKKEA</sequence>
<dbReference type="Proteomes" id="UP001050975">
    <property type="component" value="Unassembled WGS sequence"/>
</dbReference>
<gene>
    <name evidence="3" type="ORF">MiSe_68420</name>
</gene>